<name>A0A2T8KHE0_9POAL</name>
<protein>
    <submittedName>
        <fullName evidence="2">Uncharacterized protein</fullName>
    </submittedName>
</protein>
<reference evidence="2" key="1">
    <citation type="submission" date="2018-04" db="EMBL/GenBank/DDBJ databases">
        <title>WGS assembly of Panicum hallii.</title>
        <authorList>
            <person name="Lovell J."/>
            <person name="Jenkins J."/>
            <person name="Lowry D."/>
            <person name="Mamidi S."/>
            <person name="Sreedasyam A."/>
            <person name="Weng X."/>
            <person name="Barry K."/>
            <person name="Bonette J."/>
            <person name="Campitelli B."/>
            <person name="Daum C."/>
            <person name="Gordon S."/>
            <person name="Gould B."/>
            <person name="Lipzen A."/>
            <person name="Macqueen A."/>
            <person name="Palacio-Mejia J."/>
            <person name="Plott C."/>
            <person name="Shakirov E."/>
            <person name="Shu S."/>
            <person name="Yoshinaga Y."/>
            <person name="Zane M."/>
            <person name="Rokhsar D."/>
            <person name="Grimwood J."/>
            <person name="Schmutz J."/>
            <person name="Juenger T."/>
        </authorList>
    </citation>
    <scope>NUCLEOTIDE SEQUENCE [LARGE SCALE GENOMIC DNA]</scope>
    <source>
        <strain evidence="2">FIL2</strain>
    </source>
</reference>
<accession>A0A2T8KHE0</accession>
<dbReference type="AlphaFoldDB" id="A0A2T8KHE0"/>
<feature type="signal peptide" evidence="1">
    <location>
        <begin position="1"/>
        <end position="27"/>
    </location>
</feature>
<gene>
    <name evidence="2" type="ORF">PAHAL_3G057300</name>
</gene>
<sequence>MPSSCLLFIRTGHLAFQLLVKLYVTESQKVFNWKSWMDGIMISHEKRREMLFLVIGEC</sequence>
<keyword evidence="1" id="KW-0732">Signal</keyword>
<feature type="chain" id="PRO_5015438106" evidence="1">
    <location>
        <begin position="28"/>
        <end position="58"/>
    </location>
</feature>
<organism evidence="2">
    <name type="scientific">Panicum hallii</name>
    <dbReference type="NCBI Taxonomy" id="206008"/>
    <lineage>
        <taxon>Eukaryota</taxon>
        <taxon>Viridiplantae</taxon>
        <taxon>Streptophyta</taxon>
        <taxon>Embryophyta</taxon>
        <taxon>Tracheophyta</taxon>
        <taxon>Spermatophyta</taxon>
        <taxon>Magnoliopsida</taxon>
        <taxon>Liliopsida</taxon>
        <taxon>Poales</taxon>
        <taxon>Poaceae</taxon>
        <taxon>PACMAD clade</taxon>
        <taxon>Panicoideae</taxon>
        <taxon>Panicodae</taxon>
        <taxon>Paniceae</taxon>
        <taxon>Panicinae</taxon>
        <taxon>Panicum</taxon>
        <taxon>Panicum sect. Panicum</taxon>
    </lineage>
</organism>
<dbReference type="EMBL" id="CM008048">
    <property type="protein sequence ID" value="PVH61542.1"/>
    <property type="molecule type" value="Genomic_DNA"/>
</dbReference>
<evidence type="ECO:0000313" key="2">
    <source>
        <dbReference type="EMBL" id="PVH61542.1"/>
    </source>
</evidence>
<proteinExistence type="predicted"/>
<evidence type="ECO:0000256" key="1">
    <source>
        <dbReference type="SAM" id="SignalP"/>
    </source>
</evidence>
<dbReference type="Proteomes" id="UP000243499">
    <property type="component" value="Chromosome 3"/>
</dbReference>
<dbReference type="Gramene" id="PVH61542">
    <property type="protein sequence ID" value="PVH61542"/>
    <property type="gene ID" value="PAHAL_3G057300"/>
</dbReference>